<dbReference type="AlphaFoldDB" id="X1RR17"/>
<dbReference type="EMBL" id="BARV01043718">
    <property type="protein sequence ID" value="GAI65635.1"/>
    <property type="molecule type" value="Genomic_DNA"/>
</dbReference>
<sequence length="104" mass="11415">LLNSIGSPNYMVMPREEDTYDMINFLMQGSNGSIALDLENADFIVSFGCSLLDGWGAPGRMLSALREWVKNKTYLVQIDPRASNTASKADRWLAPFPGTEAALA</sequence>
<dbReference type="Gene3D" id="3.40.228.10">
    <property type="entry name" value="Dimethylsulfoxide Reductase, domain 2"/>
    <property type="match status" value="1"/>
</dbReference>
<dbReference type="GO" id="GO:0016491">
    <property type="term" value="F:oxidoreductase activity"/>
    <property type="evidence" value="ECO:0007669"/>
    <property type="project" value="InterPro"/>
</dbReference>
<dbReference type="Pfam" id="PF00384">
    <property type="entry name" value="Molybdopterin"/>
    <property type="match status" value="1"/>
</dbReference>
<evidence type="ECO:0000313" key="2">
    <source>
        <dbReference type="EMBL" id="GAI65635.1"/>
    </source>
</evidence>
<feature type="domain" description="Molybdopterin oxidoreductase" evidence="1">
    <location>
        <begin position="20"/>
        <end position="103"/>
    </location>
</feature>
<accession>X1RR17</accession>
<dbReference type="InterPro" id="IPR006656">
    <property type="entry name" value="Mopterin_OxRdtase"/>
</dbReference>
<protein>
    <recommendedName>
        <fullName evidence="1">Molybdopterin oxidoreductase domain-containing protein</fullName>
    </recommendedName>
</protein>
<gene>
    <name evidence="2" type="ORF">S06H3_65107</name>
</gene>
<comment type="caution">
    <text evidence="2">The sequence shown here is derived from an EMBL/GenBank/DDBJ whole genome shotgun (WGS) entry which is preliminary data.</text>
</comment>
<feature type="non-terminal residue" evidence="2">
    <location>
        <position position="104"/>
    </location>
</feature>
<reference evidence="2" key="1">
    <citation type="journal article" date="2014" name="Front. Microbiol.">
        <title>High frequency of phylogenetically diverse reductive dehalogenase-homologous genes in deep subseafloor sedimentary metagenomes.</title>
        <authorList>
            <person name="Kawai M."/>
            <person name="Futagami T."/>
            <person name="Toyoda A."/>
            <person name="Takaki Y."/>
            <person name="Nishi S."/>
            <person name="Hori S."/>
            <person name="Arai W."/>
            <person name="Tsubouchi T."/>
            <person name="Morono Y."/>
            <person name="Uchiyama I."/>
            <person name="Ito T."/>
            <person name="Fujiyama A."/>
            <person name="Inagaki F."/>
            <person name="Takami H."/>
        </authorList>
    </citation>
    <scope>NUCLEOTIDE SEQUENCE</scope>
    <source>
        <strain evidence="2">Expedition CK06-06</strain>
    </source>
</reference>
<dbReference type="SUPFAM" id="SSF53706">
    <property type="entry name" value="Formate dehydrogenase/DMSO reductase, domains 1-3"/>
    <property type="match status" value="1"/>
</dbReference>
<name>X1RR17_9ZZZZ</name>
<dbReference type="CDD" id="cd00368">
    <property type="entry name" value="Molybdopterin-Binding"/>
    <property type="match status" value="1"/>
</dbReference>
<proteinExistence type="predicted"/>
<evidence type="ECO:0000259" key="1">
    <source>
        <dbReference type="Pfam" id="PF00384"/>
    </source>
</evidence>
<feature type="non-terminal residue" evidence="2">
    <location>
        <position position="1"/>
    </location>
</feature>
<organism evidence="2">
    <name type="scientific">marine sediment metagenome</name>
    <dbReference type="NCBI Taxonomy" id="412755"/>
    <lineage>
        <taxon>unclassified sequences</taxon>
        <taxon>metagenomes</taxon>
        <taxon>ecological metagenomes</taxon>
    </lineage>
</organism>